<feature type="compositionally biased region" description="Polar residues" evidence="1">
    <location>
        <begin position="254"/>
        <end position="272"/>
    </location>
</feature>
<evidence type="ECO:0000256" key="1">
    <source>
        <dbReference type="SAM" id="MobiDB-lite"/>
    </source>
</evidence>
<keyword evidence="2" id="KW-0812">Transmembrane</keyword>
<organism evidence="4 5">
    <name type="scientific">Panagrellus redivivus</name>
    <name type="common">Microworm</name>
    <dbReference type="NCBI Taxonomy" id="6233"/>
    <lineage>
        <taxon>Eukaryota</taxon>
        <taxon>Metazoa</taxon>
        <taxon>Ecdysozoa</taxon>
        <taxon>Nematoda</taxon>
        <taxon>Chromadorea</taxon>
        <taxon>Rhabditida</taxon>
        <taxon>Tylenchina</taxon>
        <taxon>Panagrolaimomorpha</taxon>
        <taxon>Panagrolaimoidea</taxon>
        <taxon>Panagrolaimidae</taxon>
        <taxon>Panagrellus</taxon>
    </lineage>
</organism>
<keyword evidence="2" id="KW-0472">Membrane</keyword>
<evidence type="ECO:0000313" key="5">
    <source>
        <dbReference type="WBParaSite" id="Pan_g21365.t1"/>
    </source>
</evidence>
<accession>A0A7E4ZWF2</accession>
<feature type="region of interest" description="Disordered" evidence="1">
    <location>
        <begin position="254"/>
        <end position="278"/>
    </location>
</feature>
<dbReference type="AlphaFoldDB" id="A0A7E4ZWF2"/>
<feature type="chain" id="PRO_5028931991" evidence="3">
    <location>
        <begin position="23"/>
        <end position="278"/>
    </location>
</feature>
<keyword evidence="3" id="KW-0732">Signal</keyword>
<proteinExistence type="predicted"/>
<reference evidence="4" key="1">
    <citation type="journal article" date="2013" name="Genetics">
        <title>The draft genome and transcriptome of Panagrellus redivivus are shaped by the harsh demands of a free-living lifestyle.</title>
        <authorList>
            <person name="Srinivasan J."/>
            <person name="Dillman A.R."/>
            <person name="Macchietto M.G."/>
            <person name="Heikkinen L."/>
            <person name="Lakso M."/>
            <person name="Fracchia K.M."/>
            <person name="Antoshechkin I."/>
            <person name="Mortazavi A."/>
            <person name="Wong G."/>
            <person name="Sternberg P.W."/>
        </authorList>
    </citation>
    <scope>NUCLEOTIDE SEQUENCE [LARGE SCALE GENOMIC DNA]</scope>
    <source>
        <strain evidence="4">MT8872</strain>
    </source>
</reference>
<dbReference type="Proteomes" id="UP000492821">
    <property type="component" value="Unassembled WGS sequence"/>
</dbReference>
<protein>
    <submittedName>
        <fullName evidence="5">Transmembrane protein</fullName>
    </submittedName>
</protein>
<keyword evidence="2" id="KW-1133">Transmembrane helix</keyword>
<feature type="signal peptide" evidence="3">
    <location>
        <begin position="1"/>
        <end position="22"/>
    </location>
</feature>
<evidence type="ECO:0000256" key="3">
    <source>
        <dbReference type="SAM" id="SignalP"/>
    </source>
</evidence>
<evidence type="ECO:0000313" key="4">
    <source>
        <dbReference type="Proteomes" id="UP000492821"/>
    </source>
</evidence>
<feature type="transmembrane region" description="Helical" evidence="2">
    <location>
        <begin position="185"/>
        <end position="206"/>
    </location>
</feature>
<name>A0A7E4ZWF2_PANRE</name>
<evidence type="ECO:0000256" key="2">
    <source>
        <dbReference type="SAM" id="Phobius"/>
    </source>
</evidence>
<dbReference type="WBParaSite" id="Pan_g21365.t1">
    <property type="protein sequence ID" value="Pan_g21365.t1"/>
    <property type="gene ID" value="Pan_g21365"/>
</dbReference>
<sequence length="278" mass="30294">MALTASWILLPLFIASASSVDANITANANQTDTTPLNTTTEKALLFEKSLEETSRDAVATSLSEQCRLEPSEARMYHIFFYTCMYDKAADPITIGELEKAWSFCCGVQKHCPRNVSVSDCRDIYCDCLDLVNAVHQPLRDSCKPKTLPKTCDDQTEMSKRRLSVMSLTDVGFAKTVKKNLILGSIGWGCFLAVAFVGLASISYTVISFIHFKCHKPTVEAPAAAVYEPEVDPAADPDENNLGISNSTHTVGSANSLITTPVEQQQPKSNGSVETVVLK</sequence>
<reference evidence="5" key="2">
    <citation type="submission" date="2020-10" db="UniProtKB">
        <authorList>
            <consortium name="WormBaseParasite"/>
        </authorList>
    </citation>
    <scope>IDENTIFICATION</scope>
</reference>
<keyword evidence="4" id="KW-1185">Reference proteome</keyword>